<dbReference type="OrthoDB" id="2414723at2759"/>
<dbReference type="STRING" id="284811.Q750A7"/>
<dbReference type="SUPFAM" id="SSF54695">
    <property type="entry name" value="POZ domain"/>
    <property type="match status" value="2"/>
</dbReference>
<dbReference type="PANTHER" id="PTHR31758">
    <property type="entry name" value="BTB/POZ DOMAIN-CONTAINING PROTEIN YLR108C"/>
    <property type="match status" value="1"/>
</dbReference>
<evidence type="ECO:0000256" key="1">
    <source>
        <dbReference type="SAM" id="MobiDB-lite"/>
    </source>
</evidence>
<feature type="region of interest" description="Disordered" evidence="1">
    <location>
        <begin position="259"/>
        <end position="283"/>
    </location>
</feature>
<dbReference type="Gene3D" id="3.30.710.10">
    <property type="entry name" value="Potassium Channel Kv1.1, Chain A"/>
    <property type="match status" value="2"/>
</dbReference>
<evidence type="ECO:0000313" key="3">
    <source>
        <dbReference type="EMBL" id="AAS54539.2"/>
    </source>
</evidence>
<dbReference type="eggNOG" id="ENOG502QRM9">
    <property type="taxonomic scope" value="Eukaryota"/>
</dbReference>
<dbReference type="Pfam" id="PF02214">
    <property type="entry name" value="BTB_2"/>
    <property type="match status" value="1"/>
</dbReference>
<dbReference type="FunCoup" id="Q750A7">
    <property type="interactions" value="13"/>
</dbReference>
<accession>Q750A7</accession>
<reference evidence="3 4" key="1">
    <citation type="journal article" date="2004" name="Science">
        <title>The Ashbya gossypii genome as a tool for mapping the ancient Saccharomyces cerevisiae genome.</title>
        <authorList>
            <person name="Dietrich F.S."/>
            <person name="Voegeli S."/>
            <person name="Brachat S."/>
            <person name="Lerch A."/>
            <person name="Gates K."/>
            <person name="Steiner S."/>
            <person name="Mohr C."/>
            <person name="Pohlmann R."/>
            <person name="Luedi P."/>
            <person name="Choi S."/>
            <person name="Wing R.A."/>
            <person name="Flavier A."/>
            <person name="Gaffney T.D."/>
            <person name="Philippsen P."/>
        </authorList>
    </citation>
    <scope>NUCLEOTIDE SEQUENCE [LARGE SCALE GENOMIC DNA]</scope>
    <source>
        <strain evidence="4">ATCC 10895 / CBS 109.51 / FGSC 9923 / NRRL Y-1056</strain>
    </source>
</reference>
<dbReference type="PANTHER" id="PTHR31758:SF2">
    <property type="entry name" value="BTB_POZ DOMAIN-CONTAINING PROTEIN YLR108C"/>
    <property type="match status" value="1"/>
</dbReference>
<name>Q750A7_EREGS</name>
<dbReference type="RefSeq" id="NP_986715.2">
    <property type="nucleotide sequence ID" value="NM_211777.2"/>
</dbReference>
<protein>
    <submittedName>
        <fullName evidence="3">AGR050Wp</fullName>
    </submittedName>
</protein>
<dbReference type="GeneID" id="4623015"/>
<gene>
    <name evidence="3" type="ORF">AGOS_AGR050W</name>
</gene>
<dbReference type="GO" id="GO:0051260">
    <property type="term" value="P:protein homooligomerization"/>
    <property type="evidence" value="ECO:0007669"/>
    <property type="project" value="InterPro"/>
</dbReference>
<dbReference type="InterPro" id="IPR011333">
    <property type="entry name" value="SKP1/BTB/POZ_sf"/>
</dbReference>
<reference evidence="4" key="2">
    <citation type="journal article" date="2013" name="G3 (Bethesda)">
        <title>Genomes of Ashbya fungi isolated from insects reveal four mating-type loci, numerous translocations, lack of transposons, and distinct gene duplications.</title>
        <authorList>
            <person name="Dietrich F.S."/>
            <person name="Voegeli S."/>
            <person name="Kuo S."/>
            <person name="Philippsen P."/>
        </authorList>
    </citation>
    <scope>GENOME REANNOTATION</scope>
    <source>
        <strain evidence="4">ATCC 10895 / CBS 109.51 / FGSC 9923 / NRRL Y-1056</strain>
    </source>
</reference>
<feature type="domain" description="BTB" evidence="2">
    <location>
        <begin position="20"/>
        <end position="125"/>
    </location>
</feature>
<dbReference type="OMA" id="QYTMLFA"/>
<proteinExistence type="predicted"/>
<dbReference type="InParanoid" id="Q750A7"/>
<dbReference type="KEGG" id="ago:AGOS_AGR050W"/>
<dbReference type="HOGENOM" id="CLU_017395_2_1_1"/>
<keyword evidence="4" id="KW-1185">Reference proteome</keyword>
<evidence type="ECO:0000259" key="2">
    <source>
        <dbReference type="SMART" id="SM00225"/>
    </source>
</evidence>
<dbReference type="EMBL" id="AE016820">
    <property type="protein sequence ID" value="AAS54539.2"/>
    <property type="molecule type" value="Genomic_DNA"/>
</dbReference>
<dbReference type="InterPro" id="IPR003131">
    <property type="entry name" value="T1-type_BTB"/>
</dbReference>
<dbReference type="SMART" id="SM00225">
    <property type="entry name" value="BTB"/>
    <property type="match status" value="1"/>
</dbReference>
<dbReference type="Proteomes" id="UP000000591">
    <property type="component" value="Chromosome VII"/>
</dbReference>
<dbReference type="InterPro" id="IPR000210">
    <property type="entry name" value="BTB/POZ_dom"/>
</dbReference>
<sequence length="457" mass="52189">MSERGEQFSMELPNVLPHENMYLVQIGHKLFRISGASLSSDSPSYFTEYFRRRGEEREVEEARDGKDILFIDRSPEVFELIYSHLQGYCITVRDELQYTMLFADAMYYSLPRLRDMLKHSEYYYTCIGGTSFKIPKDLLSAHGNSPNYFDVAVDSLYTGLEQMYLSRKPIRPPPQSPPYVARSPALFRDIIALLNGAEITMDDRKRNSLLKECRFYHFLNLEQRLLKAEVGYDPFYKSELITMQINDLSPKGIGVKAKSEKMAGCPGQEPEEPPAADSQDAPPAKRQRLCTDWHICSYMRPYLDSTPRDLIFQISAMDCIIYFNKRKKTIHVNIRGDTAIRFVSLFGSQMQQYGVSLDSYRDPALTDGLIIPCCVSVCDLTVNGIKCTNICSLIDECKITEKIPDFTRGDGCVPGLKLVLLKSMWRLGVKEGEIILVCIRGEAVTGVNEFHHNIKYL</sequence>
<evidence type="ECO:0000313" key="4">
    <source>
        <dbReference type="Proteomes" id="UP000000591"/>
    </source>
</evidence>
<dbReference type="AlphaFoldDB" id="Q750A7"/>
<organism evidence="3 4">
    <name type="scientific">Eremothecium gossypii (strain ATCC 10895 / CBS 109.51 / FGSC 9923 / NRRL Y-1056)</name>
    <name type="common">Yeast</name>
    <name type="synonym">Ashbya gossypii</name>
    <dbReference type="NCBI Taxonomy" id="284811"/>
    <lineage>
        <taxon>Eukaryota</taxon>
        <taxon>Fungi</taxon>
        <taxon>Dikarya</taxon>
        <taxon>Ascomycota</taxon>
        <taxon>Saccharomycotina</taxon>
        <taxon>Saccharomycetes</taxon>
        <taxon>Saccharomycetales</taxon>
        <taxon>Saccharomycetaceae</taxon>
        <taxon>Eremothecium</taxon>
    </lineage>
</organism>